<dbReference type="EnsemblMetazoa" id="PPA01427.1">
    <property type="protein sequence ID" value="PPA01427.1"/>
    <property type="gene ID" value="WBGene00090981"/>
</dbReference>
<gene>
    <name evidence="1" type="primary">WBGene00090981</name>
</gene>
<keyword evidence="2" id="KW-1185">Reference proteome</keyword>
<reference evidence="2" key="1">
    <citation type="journal article" date="2008" name="Nat. Genet.">
        <title>The Pristionchus pacificus genome provides a unique perspective on nematode lifestyle and parasitism.</title>
        <authorList>
            <person name="Dieterich C."/>
            <person name="Clifton S.W."/>
            <person name="Schuster L.N."/>
            <person name="Chinwalla A."/>
            <person name="Delehaunty K."/>
            <person name="Dinkelacker I."/>
            <person name="Fulton L."/>
            <person name="Fulton R."/>
            <person name="Godfrey J."/>
            <person name="Minx P."/>
            <person name="Mitreva M."/>
            <person name="Roeseler W."/>
            <person name="Tian H."/>
            <person name="Witte H."/>
            <person name="Yang S.P."/>
            <person name="Wilson R.K."/>
            <person name="Sommer R.J."/>
        </authorList>
    </citation>
    <scope>NUCLEOTIDE SEQUENCE [LARGE SCALE GENOMIC DNA]</scope>
    <source>
        <strain evidence="2">PS312</strain>
    </source>
</reference>
<evidence type="ECO:0000313" key="1">
    <source>
        <dbReference type="EnsemblMetazoa" id="PPA01427.1"/>
    </source>
</evidence>
<organism evidence="1 2">
    <name type="scientific">Pristionchus pacificus</name>
    <name type="common">Parasitic nematode worm</name>
    <dbReference type="NCBI Taxonomy" id="54126"/>
    <lineage>
        <taxon>Eukaryota</taxon>
        <taxon>Metazoa</taxon>
        <taxon>Ecdysozoa</taxon>
        <taxon>Nematoda</taxon>
        <taxon>Chromadorea</taxon>
        <taxon>Rhabditida</taxon>
        <taxon>Rhabditina</taxon>
        <taxon>Diplogasteromorpha</taxon>
        <taxon>Diplogasteroidea</taxon>
        <taxon>Neodiplogasteridae</taxon>
        <taxon>Pristionchus</taxon>
    </lineage>
</organism>
<proteinExistence type="predicted"/>
<reference evidence="1" key="2">
    <citation type="submission" date="2022-06" db="UniProtKB">
        <authorList>
            <consortium name="EnsemblMetazoa"/>
        </authorList>
    </citation>
    <scope>IDENTIFICATION</scope>
    <source>
        <strain evidence="1">PS312</strain>
    </source>
</reference>
<accession>A0A2A6BSB0</accession>
<dbReference type="AlphaFoldDB" id="A0A2A6BSB0"/>
<evidence type="ECO:0000313" key="2">
    <source>
        <dbReference type="Proteomes" id="UP000005239"/>
    </source>
</evidence>
<sequence>MVPPPPQSVPPSSNAKENRTIGMRSLIVIAIGACLLAMVLASPARKGNDHFNLLLPQCGGHGVFKDGKCHCSSHFHGEHCEIYHSRRCTKDEECGFEHAYCMTKMMMQCRFSSHCKDPSGWCVPLDPKLPEHGR</sequence>
<dbReference type="Proteomes" id="UP000005239">
    <property type="component" value="Unassembled WGS sequence"/>
</dbReference>
<name>A0A2A6BSB0_PRIPA</name>
<dbReference type="Gene3D" id="2.10.25.10">
    <property type="entry name" value="Laminin"/>
    <property type="match status" value="1"/>
</dbReference>
<dbReference type="Pfam" id="PF23106">
    <property type="entry name" value="EGF_Teneurin"/>
    <property type="match status" value="1"/>
</dbReference>
<protein>
    <submittedName>
        <fullName evidence="1">Uncharacterized protein</fullName>
    </submittedName>
</protein>
<accession>A0A8R1U2H2</accession>